<keyword evidence="2" id="KW-1185">Reference proteome</keyword>
<dbReference type="EMBL" id="MU267722">
    <property type="protein sequence ID" value="KAH7910218.1"/>
    <property type="molecule type" value="Genomic_DNA"/>
</dbReference>
<name>A0ACB8AAU4_9AGAM</name>
<proteinExistence type="predicted"/>
<organism evidence="1 2">
    <name type="scientific">Hygrophoropsis aurantiaca</name>
    <dbReference type="NCBI Taxonomy" id="72124"/>
    <lineage>
        <taxon>Eukaryota</taxon>
        <taxon>Fungi</taxon>
        <taxon>Dikarya</taxon>
        <taxon>Basidiomycota</taxon>
        <taxon>Agaricomycotina</taxon>
        <taxon>Agaricomycetes</taxon>
        <taxon>Agaricomycetidae</taxon>
        <taxon>Boletales</taxon>
        <taxon>Coniophorineae</taxon>
        <taxon>Hygrophoropsidaceae</taxon>
        <taxon>Hygrophoropsis</taxon>
    </lineage>
</organism>
<reference evidence="1" key="1">
    <citation type="journal article" date="2021" name="New Phytol.">
        <title>Evolutionary innovations through gain and loss of genes in the ectomycorrhizal Boletales.</title>
        <authorList>
            <person name="Wu G."/>
            <person name="Miyauchi S."/>
            <person name="Morin E."/>
            <person name="Kuo A."/>
            <person name="Drula E."/>
            <person name="Varga T."/>
            <person name="Kohler A."/>
            <person name="Feng B."/>
            <person name="Cao Y."/>
            <person name="Lipzen A."/>
            <person name="Daum C."/>
            <person name="Hundley H."/>
            <person name="Pangilinan J."/>
            <person name="Johnson J."/>
            <person name="Barry K."/>
            <person name="LaButti K."/>
            <person name="Ng V."/>
            <person name="Ahrendt S."/>
            <person name="Min B."/>
            <person name="Choi I.G."/>
            <person name="Park H."/>
            <person name="Plett J.M."/>
            <person name="Magnuson J."/>
            <person name="Spatafora J.W."/>
            <person name="Nagy L.G."/>
            <person name="Henrissat B."/>
            <person name="Grigoriev I.V."/>
            <person name="Yang Z.L."/>
            <person name="Xu J."/>
            <person name="Martin F.M."/>
        </authorList>
    </citation>
    <scope>NUCLEOTIDE SEQUENCE</scope>
    <source>
        <strain evidence="1">ATCC 28755</strain>
    </source>
</reference>
<evidence type="ECO:0000313" key="1">
    <source>
        <dbReference type="EMBL" id="KAH7910218.1"/>
    </source>
</evidence>
<sequence length="175" mass="19524">MLAAFKTLCDAAQVLKVLHDVGWLHRDVSTGNVLSFNGQGKLLYLDYAQNMATNSGHEVRAGTVNFMACEIEGQRYLFYEKKQATTIAMIKAQTVETPSFEFHFNPYMTSSHCGGLLLGSCFIIWTRKAPNIPVIANALISADSSQEELTLKPALPSYGHHWIWKYFPSAFGRCV</sequence>
<gene>
    <name evidence="1" type="ORF">BJ138DRAFT_134422</name>
</gene>
<accession>A0ACB8AAU4</accession>
<evidence type="ECO:0000313" key="2">
    <source>
        <dbReference type="Proteomes" id="UP000790377"/>
    </source>
</evidence>
<comment type="caution">
    <text evidence="1">The sequence shown here is derived from an EMBL/GenBank/DDBJ whole genome shotgun (WGS) entry which is preliminary data.</text>
</comment>
<dbReference type="Proteomes" id="UP000790377">
    <property type="component" value="Unassembled WGS sequence"/>
</dbReference>
<protein>
    <submittedName>
        <fullName evidence="1">Uncharacterized protein</fullName>
    </submittedName>
</protein>